<accession>A0A2S5SUA7</accession>
<gene>
    <name evidence="2" type="ORF">C1704_10085</name>
</gene>
<sequence>MSEIAIHREHALGLARAREIAWQWAEDAEEKFGMECTVEEGEDGDVVHFTRAGVNGTLTVAPDHFDLQARLGFLLGAFAKTIEAEIQKNLDTLLALEARKATPARKAKTAAPAKKAAARKK</sequence>
<dbReference type="NCBIfam" id="TIGR02610">
    <property type="entry name" value="PHA_gran_rgn"/>
    <property type="match status" value="1"/>
</dbReference>
<proteinExistence type="predicted"/>
<reference evidence="2 3" key="1">
    <citation type="submission" date="2018-02" db="EMBL/GenBank/DDBJ databases">
        <title>Reclassifiation of [Polyangium] brachysporum DSM 7029 as Guopingzhaonella breviflexa gen. nov., sp. nov., a member of the family Comamonadaceae.</title>
        <authorList>
            <person name="Tang B."/>
        </authorList>
    </citation>
    <scope>NUCLEOTIDE SEQUENCE [LARGE SCALE GENOMIC DNA]</scope>
    <source>
        <strain evidence="2 3">BCRC 80649</strain>
    </source>
</reference>
<keyword evidence="3" id="KW-1185">Reference proteome</keyword>
<evidence type="ECO:0000313" key="2">
    <source>
        <dbReference type="EMBL" id="PPE66315.1"/>
    </source>
</evidence>
<name>A0A2S5SUA7_9BURK</name>
<dbReference type="InterPro" id="IPR013433">
    <property type="entry name" value="PHA_gran_rgn"/>
</dbReference>
<dbReference type="Pfam" id="PF09650">
    <property type="entry name" value="PHA_gran_rgn"/>
    <property type="match status" value="1"/>
</dbReference>
<feature type="region of interest" description="Disordered" evidence="1">
    <location>
        <begin position="101"/>
        <end position="121"/>
    </location>
</feature>
<dbReference type="OrthoDB" id="287584at2"/>
<dbReference type="AlphaFoldDB" id="A0A2S5SUA7"/>
<comment type="caution">
    <text evidence="2">The sequence shown here is derived from an EMBL/GenBank/DDBJ whole genome shotgun (WGS) entry which is preliminary data.</text>
</comment>
<organism evidence="2 3">
    <name type="scientific">Caldimonas caldifontis</name>
    <dbReference type="NCBI Taxonomy" id="1452508"/>
    <lineage>
        <taxon>Bacteria</taxon>
        <taxon>Pseudomonadati</taxon>
        <taxon>Pseudomonadota</taxon>
        <taxon>Betaproteobacteria</taxon>
        <taxon>Burkholderiales</taxon>
        <taxon>Sphaerotilaceae</taxon>
        <taxon>Caldimonas</taxon>
    </lineage>
</organism>
<protein>
    <submittedName>
        <fullName evidence="2">Polyhydroxyalkanoic acid synthase</fullName>
    </submittedName>
</protein>
<evidence type="ECO:0000313" key="3">
    <source>
        <dbReference type="Proteomes" id="UP000238605"/>
    </source>
</evidence>
<dbReference type="Proteomes" id="UP000238605">
    <property type="component" value="Unassembled WGS sequence"/>
</dbReference>
<dbReference type="RefSeq" id="WP_104302598.1">
    <property type="nucleotide sequence ID" value="NZ_PSNX01000008.1"/>
</dbReference>
<dbReference type="EMBL" id="PSNX01000008">
    <property type="protein sequence ID" value="PPE66315.1"/>
    <property type="molecule type" value="Genomic_DNA"/>
</dbReference>
<evidence type="ECO:0000256" key="1">
    <source>
        <dbReference type="SAM" id="MobiDB-lite"/>
    </source>
</evidence>